<dbReference type="PRINTS" id="PR00455">
    <property type="entry name" value="HTHTETR"/>
</dbReference>
<dbReference type="FunFam" id="1.10.10.60:FF:000141">
    <property type="entry name" value="TetR family transcriptional regulator"/>
    <property type="match status" value="1"/>
</dbReference>
<dbReference type="Pfam" id="PF00440">
    <property type="entry name" value="TetR_N"/>
    <property type="match status" value="1"/>
</dbReference>
<dbReference type="SUPFAM" id="SSF46689">
    <property type="entry name" value="Homeodomain-like"/>
    <property type="match status" value="1"/>
</dbReference>
<dbReference type="PROSITE" id="PS50977">
    <property type="entry name" value="HTH_TETR_2"/>
    <property type="match status" value="1"/>
</dbReference>
<gene>
    <name evidence="6" type="ORF">Back2_15230</name>
</gene>
<accession>A0A3G9IFY6</accession>
<dbReference type="InterPro" id="IPR050109">
    <property type="entry name" value="HTH-type_TetR-like_transc_reg"/>
</dbReference>
<dbReference type="GO" id="GO:0003700">
    <property type="term" value="F:DNA-binding transcription factor activity"/>
    <property type="evidence" value="ECO:0007669"/>
    <property type="project" value="TreeGrafter"/>
</dbReference>
<dbReference type="Gene3D" id="1.10.357.10">
    <property type="entry name" value="Tetracycline Repressor, domain 2"/>
    <property type="match status" value="1"/>
</dbReference>
<evidence type="ECO:0000313" key="7">
    <source>
        <dbReference type="Proteomes" id="UP000271573"/>
    </source>
</evidence>
<dbReference type="InterPro" id="IPR009057">
    <property type="entry name" value="Homeodomain-like_sf"/>
</dbReference>
<dbReference type="InterPro" id="IPR023772">
    <property type="entry name" value="DNA-bd_HTH_TetR-type_CS"/>
</dbReference>
<dbReference type="AlphaFoldDB" id="A0A3G9IFY6"/>
<dbReference type="PANTHER" id="PTHR30055:SF234">
    <property type="entry name" value="HTH-TYPE TRANSCRIPTIONAL REGULATOR BETI"/>
    <property type="match status" value="1"/>
</dbReference>
<evidence type="ECO:0000256" key="4">
    <source>
        <dbReference type="PROSITE-ProRule" id="PRU00335"/>
    </source>
</evidence>
<dbReference type="KEGG" id="nbe:Back2_15230"/>
<keyword evidence="3" id="KW-0804">Transcription</keyword>
<dbReference type="GO" id="GO:0045892">
    <property type="term" value="P:negative regulation of DNA-templated transcription"/>
    <property type="evidence" value="ECO:0007669"/>
    <property type="project" value="UniProtKB-ARBA"/>
</dbReference>
<name>A0A3G9IFY6_9ACTN</name>
<evidence type="ECO:0000313" key="6">
    <source>
        <dbReference type="EMBL" id="BBH17236.1"/>
    </source>
</evidence>
<sequence>MTITTDKPLRADAQRNRSRIIDAARELIREKGLDATSMDEVAKRAGVGPGTLYRHFATKDELYDAAIQAWAETVNARADEALASSFDDRERLLNWLRTYVSLLTAHKGAAARITASLGDPGSAYATKCTTYLHANERVIAGLDSIRPTVDAMQMCRVVGGVAAVADQSELNAEAVEPLITVLADGFLEA</sequence>
<dbReference type="GO" id="GO:0000976">
    <property type="term" value="F:transcription cis-regulatory region binding"/>
    <property type="evidence" value="ECO:0007669"/>
    <property type="project" value="TreeGrafter"/>
</dbReference>
<dbReference type="Proteomes" id="UP000271573">
    <property type="component" value="Chromosome"/>
</dbReference>
<evidence type="ECO:0000256" key="1">
    <source>
        <dbReference type="ARBA" id="ARBA00023015"/>
    </source>
</evidence>
<protein>
    <submittedName>
        <fullName evidence="6">TetR family transcriptional regulator</fullName>
    </submittedName>
</protein>
<evidence type="ECO:0000256" key="2">
    <source>
        <dbReference type="ARBA" id="ARBA00023125"/>
    </source>
</evidence>
<dbReference type="PANTHER" id="PTHR30055">
    <property type="entry name" value="HTH-TYPE TRANSCRIPTIONAL REGULATOR RUTR"/>
    <property type="match status" value="1"/>
</dbReference>
<dbReference type="EMBL" id="AP019307">
    <property type="protein sequence ID" value="BBH17236.1"/>
    <property type="molecule type" value="Genomic_DNA"/>
</dbReference>
<dbReference type="RefSeq" id="WP_231998634.1">
    <property type="nucleotide sequence ID" value="NZ_AP019307.1"/>
</dbReference>
<evidence type="ECO:0000259" key="5">
    <source>
        <dbReference type="PROSITE" id="PS50977"/>
    </source>
</evidence>
<organism evidence="6 7">
    <name type="scientific">Nocardioides baekrokdamisoli</name>
    <dbReference type="NCBI Taxonomy" id="1804624"/>
    <lineage>
        <taxon>Bacteria</taxon>
        <taxon>Bacillati</taxon>
        <taxon>Actinomycetota</taxon>
        <taxon>Actinomycetes</taxon>
        <taxon>Propionibacteriales</taxon>
        <taxon>Nocardioidaceae</taxon>
        <taxon>Nocardioides</taxon>
    </lineage>
</organism>
<evidence type="ECO:0000256" key="3">
    <source>
        <dbReference type="ARBA" id="ARBA00023163"/>
    </source>
</evidence>
<keyword evidence="2 4" id="KW-0238">DNA-binding</keyword>
<dbReference type="InterPro" id="IPR001647">
    <property type="entry name" value="HTH_TetR"/>
</dbReference>
<keyword evidence="7" id="KW-1185">Reference proteome</keyword>
<dbReference type="PROSITE" id="PS01081">
    <property type="entry name" value="HTH_TETR_1"/>
    <property type="match status" value="1"/>
</dbReference>
<dbReference type="InterPro" id="IPR049445">
    <property type="entry name" value="TetR_SbtR-like_C"/>
</dbReference>
<feature type="DNA-binding region" description="H-T-H motif" evidence="4">
    <location>
        <begin position="37"/>
        <end position="56"/>
    </location>
</feature>
<feature type="domain" description="HTH tetR-type" evidence="5">
    <location>
        <begin position="14"/>
        <end position="74"/>
    </location>
</feature>
<reference evidence="6 7" key="1">
    <citation type="submission" date="2018-11" db="EMBL/GenBank/DDBJ databases">
        <title>Complete genome sequence of Nocardioides baekrokdamisoli strain KCTC 39748.</title>
        <authorList>
            <person name="Kang S.W."/>
            <person name="Lee K.C."/>
            <person name="Kim K.K."/>
            <person name="Kim J.S."/>
            <person name="Kim D.S."/>
            <person name="Ko S.H."/>
            <person name="Yang S.H."/>
            <person name="Shin Y.K."/>
            <person name="Lee J.S."/>
        </authorList>
    </citation>
    <scope>NUCLEOTIDE SEQUENCE [LARGE SCALE GENOMIC DNA]</scope>
    <source>
        <strain evidence="6 7">KCTC 39748</strain>
    </source>
</reference>
<dbReference type="Pfam" id="PF21597">
    <property type="entry name" value="TetR_C_43"/>
    <property type="match status" value="1"/>
</dbReference>
<keyword evidence="1" id="KW-0805">Transcription regulation</keyword>
<proteinExistence type="predicted"/>